<comment type="caution">
    <text evidence="2">The sequence shown here is derived from an EMBL/GenBank/DDBJ whole genome shotgun (WGS) entry which is preliminary data.</text>
</comment>
<proteinExistence type="predicted"/>
<dbReference type="CDD" id="cd00943">
    <property type="entry name" value="EcoRI-like"/>
    <property type="match status" value="1"/>
</dbReference>
<dbReference type="InterPro" id="IPR004221">
    <property type="entry name" value="Restrct_endonuc_II_EcoRI"/>
</dbReference>
<organism evidence="2 3">
    <name type="scientific">Capnocytophaga ochracea F0287</name>
    <dbReference type="NCBI Taxonomy" id="873517"/>
    <lineage>
        <taxon>Bacteria</taxon>
        <taxon>Pseudomonadati</taxon>
        <taxon>Bacteroidota</taxon>
        <taxon>Flavobacteriia</taxon>
        <taxon>Flavobacteriales</taxon>
        <taxon>Flavobacteriaceae</taxon>
        <taxon>Capnocytophaga</taxon>
    </lineage>
</organism>
<gene>
    <name evidence="2" type="primary">ecoRIR</name>
    <name evidence="2" type="ORF">HMPREF1977_1969</name>
</gene>
<evidence type="ECO:0000313" key="3">
    <source>
        <dbReference type="Proteomes" id="UP000005391"/>
    </source>
</evidence>
<protein>
    <submittedName>
        <fullName evidence="2">Type II restriction endonuclease, EcoRI family protein</fullName>
        <ecNumber evidence="2">3.1.21.4</ecNumber>
    </submittedName>
</protein>
<reference evidence="2 3" key="1">
    <citation type="submission" date="2010-10" db="EMBL/GenBank/DDBJ databases">
        <authorList>
            <person name="Muzny D."/>
            <person name="Qin X."/>
            <person name="Deng J."/>
            <person name="Jiang H."/>
            <person name="Liu Y."/>
            <person name="Qu J."/>
            <person name="Song X.-Z."/>
            <person name="Zhang L."/>
            <person name="Thornton R."/>
            <person name="Coyle M."/>
            <person name="Francisco L."/>
            <person name="Jackson L."/>
            <person name="Javaid M."/>
            <person name="Korchina V."/>
            <person name="Kovar C."/>
            <person name="Mata R."/>
            <person name="Mathew T."/>
            <person name="Ngo R."/>
            <person name="Nguyen L."/>
            <person name="Nguyen N."/>
            <person name="Okwuonu G."/>
            <person name="Ongeri F."/>
            <person name="Pham C."/>
            <person name="Simmons D."/>
            <person name="Wilczek-Boney K."/>
            <person name="Hale W."/>
            <person name="Jakkamsetti A."/>
            <person name="Pham P."/>
            <person name="Ruth R."/>
            <person name="San Lucas F."/>
            <person name="Warren J."/>
            <person name="Zhang J."/>
            <person name="Zhao Z."/>
            <person name="Zhou C."/>
            <person name="Zhu D."/>
            <person name="Lee S."/>
            <person name="Bess C."/>
            <person name="Blankenburg K."/>
            <person name="Forbes L."/>
            <person name="Fu Q."/>
            <person name="Gubbala S."/>
            <person name="Hirani K."/>
            <person name="Jayaseelan J.C."/>
            <person name="Lara F."/>
            <person name="Munidasa M."/>
            <person name="Palculict T."/>
            <person name="Patil S."/>
            <person name="Pu L.-L."/>
            <person name="Saada N."/>
            <person name="Tang L."/>
            <person name="Weissenberger G."/>
            <person name="Zhu Y."/>
            <person name="Hemphill L."/>
            <person name="Shang Y."/>
            <person name="Youmans B."/>
            <person name="Ayvaz T."/>
            <person name="Ross M."/>
            <person name="Santibanez J."/>
            <person name="Aqrawi P."/>
            <person name="Gross S."/>
            <person name="Joshi V."/>
            <person name="Fowler G."/>
            <person name="Nazareth L."/>
            <person name="Reid J."/>
            <person name="Worley K."/>
            <person name="Petrosino J."/>
            <person name="Highlander S."/>
            <person name="Gibbs R."/>
        </authorList>
    </citation>
    <scope>NUCLEOTIDE SEQUENCE [LARGE SCALE GENOMIC DNA]</scope>
    <source>
        <strain evidence="2 3">F0287</strain>
    </source>
</reference>
<dbReference type="SUPFAM" id="SSF52980">
    <property type="entry name" value="Restriction endonuclease-like"/>
    <property type="match status" value="1"/>
</dbReference>
<feature type="compositionally biased region" description="Polar residues" evidence="1">
    <location>
        <begin position="10"/>
        <end position="19"/>
    </location>
</feature>
<dbReference type="GO" id="GO:0000287">
    <property type="term" value="F:magnesium ion binding"/>
    <property type="evidence" value="ECO:0007669"/>
    <property type="project" value="InterPro"/>
</dbReference>
<sequence length="286" mass="32399">MHINKRCNMSKKNQTNRLTAQHKESKGVMGIFTDEAKLHDIAVSQISQLVMTQLQKDFPLLSFRYRTSVKKEEINKALRKIDMALGQTLFVPNASIIPDGGLIEVKDDKENWRIILVSEAKHQGKDIENIKAGKLVGTKNDQDLMAAGNAIERAHKNIAEIANLMLAESHFPYVLFLEGSNFLTETIRVERPDGRIIILEYNSGMLNRLDRLTSANYGMPINTNLCENKFVTHKDKTIMLQATSIYTQGNGEKWNSQEMFDVMLEISKTSLKVLGSELFNQLTQSK</sequence>
<dbReference type="EC" id="3.1.21.4" evidence="2"/>
<dbReference type="Pfam" id="PF02963">
    <property type="entry name" value="EcoRI"/>
    <property type="match status" value="1"/>
</dbReference>
<keyword evidence="2" id="KW-0255">Endonuclease</keyword>
<evidence type="ECO:0000313" key="2">
    <source>
        <dbReference type="EMBL" id="EFS96649.1"/>
    </source>
</evidence>
<dbReference type="EMBL" id="AEOH01000046">
    <property type="protein sequence ID" value="EFS96649.1"/>
    <property type="molecule type" value="Genomic_DNA"/>
</dbReference>
<feature type="region of interest" description="Disordered" evidence="1">
    <location>
        <begin position="1"/>
        <end position="20"/>
    </location>
</feature>
<evidence type="ECO:0000256" key="1">
    <source>
        <dbReference type="SAM" id="MobiDB-lite"/>
    </source>
</evidence>
<dbReference type="HOGENOM" id="CLU_085321_0_0_10"/>
<dbReference type="GO" id="GO:0003677">
    <property type="term" value="F:DNA binding"/>
    <property type="evidence" value="ECO:0007669"/>
    <property type="project" value="InterPro"/>
</dbReference>
<dbReference type="Gene3D" id="3.40.580.10">
    <property type="entry name" value="Eco RI Endonuclease, subunit A"/>
    <property type="match status" value="1"/>
</dbReference>
<dbReference type="InterPro" id="IPR011335">
    <property type="entry name" value="Restrct_endonuc-II-like"/>
</dbReference>
<dbReference type="Proteomes" id="UP000005391">
    <property type="component" value="Unassembled WGS sequence"/>
</dbReference>
<accession>E4MUA9</accession>
<keyword evidence="2" id="KW-0540">Nuclease</keyword>
<dbReference type="AlphaFoldDB" id="E4MUA9"/>
<dbReference type="GO" id="GO:0009307">
    <property type="term" value="P:DNA restriction-modification system"/>
    <property type="evidence" value="ECO:0007669"/>
    <property type="project" value="InterPro"/>
</dbReference>
<dbReference type="InterPro" id="IPR011336">
    <property type="entry name" value="Restrct_endonuc_II_EcoRI/MunI"/>
</dbReference>
<dbReference type="eggNOG" id="ENOG502Z7QY">
    <property type="taxonomic scope" value="Bacteria"/>
</dbReference>
<keyword evidence="2" id="KW-0378">Hydrolase</keyword>
<dbReference type="GO" id="GO:0009036">
    <property type="term" value="F:type II site-specific deoxyribonuclease activity"/>
    <property type="evidence" value="ECO:0007669"/>
    <property type="project" value="UniProtKB-EC"/>
</dbReference>
<name>E4MUA9_CAPOC</name>